<keyword evidence="3" id="KW-0378">Hydrolase</keyword>
<dbReference type="SMART" id="SM00490">
    <property type="entry name" value="HELICc"/>
    <property type="match status" value="1"/>
</dbReference>
<evidence type="ECO:0000313" key="4">
    <source>
        <dbReference type="Proteomes" id="UP000218765"/>
    </source>
</evidence>
<evidence type="ECO:0000259" key="2">
    <source>
        <dbReference type="PROSITE" id="PS51194"/>
    </source>
</evidence>
<dbReference type="CDD" id="cd18785">
    <property type="entry name" value="SF2_C"/>
    <property type="match status" value="1"/>
</dbReference>
<proteinExistence type="predicted"/>
<dbReference type="EMBL" id="AP018052">
    <property type="protein sequence ID" value="BAZ92555.1"/>
    <property type="molecule type" value="Genomic_DNA"/>
</dbReference>
<organism evidence="3 4">
    <name type="scientific">Thiohalobacter thiocyanaticus</name>
    <dbReference type="NCBI Taxonomy" id="585455"/>
    <lineage>
        <taxon>Bacteria</taxon>
        <taxon>Pseudomonadati</taxon>
        <taxon>Pseudomonadota</taxon>
        <taxon>Gammaproteobacteria</taxon>
        <taxon>Thiohalobacterales</taxon>
        <taxon>Thiohalobacteraceae</taxon>
        <taxon>Thiohalobacter</taxon>
    </lineage>
</organism>
<dbReference type="InterPro" id="IPR027417">
    <property type="entry name" value="P-loop_NTPase"/>
</dbReference>
<gene>
    <name evidence="3" type="ORF">FOKN1_0150</name>
</gene>
<name>A0A1Z4VM47_9GAMM</name>
<reference evidence="3 4" key="1">
    <citation type="submission" date="2017-05" db="EMBL/GenBank/DDBJ databases">
        <title>Thiocyanate degradation by Thiohalobacter thiocyanaticus FOKN1.</title>
        <authorList>
            <person name="Oshiki M."/>
            <person name="Fukushima T."/>
            <person name="Kawano S."/>
            <person name="Nakagawa J."/>
        </authorList>
    </citation>
    <scope>NUCLEOTIDE SEQUENCE [LARGE SCALE GENOMIC DNA]</scope>
    <source>
        <strain evidence="3 4">FOKN1</strain>
    </source>
</reference>
<feature type="region of interest" description="Disordered" evidence="1">
    <location>
        <begin position="460"/>
        <end position="479"/>
    </location>
</feature>
<dbReference type="GO" id="GO:0004386">
    <property type="term" value="F:helicase activity"/>
    <property type="evidence" value="ECO:0007669"/>
    <property type="project" value="UniProtKB-KW"/>
</dbReference>
<dbReference type="RefSeq" id="WP_096363759.1">
    <property type="nucleotide sequence ID" value="NZ_AP018052.1"/>
</dbReference>
<evidence type="ECO:0000256" key="1">
    <source>
        <dbReference type="SAM" id="MobiDB-lite"/>
    </source>
</evidence>
<dbReference type="InterPro" id="IPR001650">
    <property type="entry name" value="Helicase_C-like"/>
</dbReference>
<dbReference type="Proteomes" id="UP000218765">
    <property type="component" value="Chromosome"/>
</dbReference>
<keyword evidence="4" id="KW-1185">Reference proteome</keyword>
<dbReference type="Pfam" id="PF00271">
    <property type="entry name" value="Helicase_C"/>
    <property type="match status" value="1"/>
</dbReference>
<dbReference type="SUPFAM" id="SSF52540">
    <property type="entry name" value="P-loop containing nucleoside triphosphate hydrolases"/>
    <property type="match status" value="1"/>
</dbReference>
<dbReference type="KEGG" id="ttc:FOKN1_0150"/>
<dbReference type="OrthoDB" id="713315at2"/>
<sequence>MEIYEAAERFIGWMERRVVTAARGDNFQELDVEPSGKFWLGRLASEEYVELNKLGERGERLAPCAIGIRLRPMGQGHLRFSVKVSFSVWLKEDDGRWRKHGPVNETISVSLPLDDETREKTFGRDILAQAATRATGEAGYMPEIRTEVVSLPGAPDELVVSLVNATPKEVAALSDVNLFECWIEIDGIETTPYALEALPDSFRYNRDIPAYGINCGIETRSPGVFRTTDVVSAEKSRPQYWSAPTDQPDFSFETLSTNPLIPARALLEALSAWGEASWSAESLDERQHVHEWTSEMRSQADGEANQFKHELDRLREGIELLETDATLERAFRLANRSIKYSSSGKYEGWRPFQLAFLLSNLSSIVDSKQEPETADIVWFATGGGKTETYLGLIVTAALYDRLTGKLSGVTAWSRFPLRMLSLQQTQRFADAIAGAELVRREENIPGDPFSVGFLVGQGATPNRVRPDPPASDPVDPDDPNMPARYQVLSKCPFCHQDSIQMGFNRRSWKLDHRCTNDTCAWGHNALPFYVVDEEIYRFLPTVIVGTLDKAASISMQAAMRGLVGAPAGKCSIQGHGYTYAPRSSRPKGCLVPGCRAESEALDQAPERFGPTFRLQDELHLLRDSLGAVDSHYEALYDDLQQSICGRKPKILASSATLTGYEKQVDVLYRRKARVFPLPGPSTDEGFWTSASNKLMRRYVSLAPRGVTLEYAVDRTLTELQLAIREFIDNPGPICDEIGIERRFVDQLILIYGTDVVYGNNLRDLDAVMRSLETQVRVGEDKTVKTASLTSKLPFDEVRKTLSRLEQPETDFEDRLHVITASSMMSHGVDIERLNKMVMLGLPLGTAEFIQATARVGRTWPGLVIVIPKMARERDAGVYRSFGKFVEQGDRFVEPIPITRRSKRVLERTVSGLELARILAIHEPEANGSLTTVAKLREFEAKGDITREHELSSLVRMLQLSEALDLPLKNELEAWIDDFFHNLRDPGGTFRYPSDLSPTGDPMLSLRDVEEQVPVYGEELG</sequence>
<protein>
    <submittedName>
        <fullName evidence="3">Helicase</fullName>
    </submittedName>
</protein>
<evidence type="ECO:0000313" key="3">
    <source>
        <dbReference type="EMBL" id="BAZ92555.1"/>
    </source>
</evidence>
<keyword evidence="3" id="KW-0067">ATP-binding</keyword>
<dbReference type="PROSITE" id="PS51194">
    <property type="entry name" value="HELICASE_CTER"/>
    <property type="match status" value="1"/>
</dbReference>
<accession>A0A1Z4VM47</accession>
<dbReference type="Gene3D" id="3.40.50.300">
    <property type="entry name" value="P-loop containing nucleotide triphosphate hydrolases"/>
    <property type="match status" value="1"/>
</dbReference>
<feature type="domain" description="Helicase C-terminal" evidence="2">
    <location>
        <begin position="743"/>
        <end position="903"/>
    </location>
</feature>
<keyword evidence="3" id="KW-0347">Helicase</keyword>
<dbReference type="AlphaFoldDB" id="A0A1Z4VM47"/>
<keyword evidence="3" id="KW-0547">Nucleotide-binding</keyword>